<organism evidence="1 2">
    <name type="scientific">candidate division Kazan bacterium RIFCSPLOWO2_01_FULL_45_19</name>
    <dbReference type="NCBI Taxonomy" id="1798538"/>
    <lineage>
        <taxon>Bacteria</taxon>
        <taxon>Bacteria division Kazan-3B-28</taxon>
    </lineage>
</organism>
<gene>
    <name evidence="1" type="ORF">A3K51_00475</name>
</gene>
<proteinExistence type="predicted"/>
<accession>A0A1F4NR24</accession>
<protein>
    <submittedName>
        <fullName evidence="1">Uncharacterized protein</fullName>
    </submittedName>
</protein>
<dbReference type="AlphaFoldDB" id="A0A1F4NR24"/>
<reference evidence="1 2" key="1">
    <citation type="journal article" date="2016" name="Nat. Commun.">
        <title>Thousands of microbial genomes shed light on interconnected biogeochemical processes in an aquifer system.</title>
        <authorList>
            <person name="Anantharaman K."/>
            <person name="Brown C.T."/>
            <person name="Hug L.A."/>
            <person name="Sharon I."/>
            <person name="Castelle C.J."/>
            <person name="Probst A.J."/>
            <person name="Thomas B.C."/>
            <person name="Singh A."/>
            <person name="Wilkins M.J."/>
            <person name="Karaoz U."/>
            <person name="Brodie E.L."/>
            <person name="Williams K.H."/>
            <person name="Hubbard S.S."/>
            <person name="Banfield J.F."/>
        </authorList>
    </citation>
    <scope>NUCLEOTIDE SEQUENCE [LARGE SCALE GENOMIC DNA]</scope>
</reference>
<dbReference type="Proteomes" id="UP000178085">
    <property type="component" value="Unassembled WGS sequence"/>
</dbReference>
<dbReference type="EMBL" id="METD01000001">
    <property type="protein sequence ID" value="OGB73342.1"/>
    <property type="molecule type" value="Genomic_DNA"/>
</dbReference>
<name>A0A1F4NR24_UNCK3</name>
<evidence type="ECO:0000313" key="2">
    <source>
        <dbReference type="Proteomes" id="UP000178085"/>
    </source>
</evidence>
<sequence>MINRFKSLLVRLLVATQPLAEGARTEQDDFLTVLLGIYRVSFSALRDINYLATHTEAAASVLDLARKLTEYSLTVEYMLMKGRDKKAKEFQDYLWVQLTQDREFLKSIGGKDQEEALNLDVSSAILAESYEKVPSYLKDGRHSWAGLSADMMLKALHDKHCLNDFDFSRIGQAYIWGSRLNHPNPMVVRGMLDPKESEMMNGLYMQQGLFLGLTFHLRLTTRYIDQIREVVGRNEYESIAEEVAKMYKELNSL</sequence>
<evidence type="ECO:0000313" key="1">
    <source>
        <dbReference type="EMBL" id="OGB73342.1"/>
    </source>
</evidence>
<comment type="caution">
    <text evidence="1">The sequence shown here is derived from an EMBL/GenBank/DDBJ whole genome shotgun (WGS) entry which is preliminary data.</text>
</comment>